<protein>
    <recommendedName>
        <fullName evidence="3">aralkylamine N-acetyltransferase</fullName>
        <ecNumber evidence="3">2.3.1.87</ecNumber>
    </recommendedName>
</protein>
<dbReference type="EMBL" id="CAJNOT010002406">
    <property type="protein sequence ID" value="CAF1313334.1"/>
    <property type="molecule type" value="Genomic_DNA"/>
</dbReference>
<evidence type="ECO:0000313" key="18">
    <source>
        <dbReference type="EMBL" id="CAF3497045.1"/>
    </source>
</evidence>
<reference evidence="13" key="1">
    <citation type="submission" date="2021-02" db="EMBL/GenBank/DDBJ databases">
        <authorList>
            <person name="Nowell W R."/>
        </authorList>
    </citation>
    <scope>NUCLEOTIDE SEQUENCE</scope>
</reference>
<evidence type="ECO:0000313" key="22">
    <source>
        <dbReference type="Proteomes" id="UP000663870"/>
    </source>
</evidence>
<feature type="domain" description="N-acetyltransferase" evidence="12">
    <location>
        <begin position="114"/>
        <end position="175"/>
    </location>
</feature>
<comment type="similarity">
    <text evidence="2">Belongs to the acetyltransferase family. AANAT subfamily.</text>
</comment>
<comment type="catalytic activity">
    <reaction evidence="10">
        <text>dopamine + hexadecanoyl-CoA = N-hexadecanoyl-dopamine + CoA + H(+)</text>
        <dbReference type="Rhea" id="RHEA:51376"/>
        <dbReference type="ChEBI" id="CHEBI:15378"/>
        <dbReference type="ChEBI" id="CHEBI:57287"/>
        <dbReference type="ChEBI" id="CHEBI:57379"/>
        <dbReference type="ChEBI" id="CHEBI:59905"/>
        <dbReference type="ChEBI" id="CHEBI:134058"/>
    </reaction>
    <physiologicalReaction direction="left-to-right" evidence="10">
        <dbReference type="Rhea" id="RHEA:51377"/>
    </physiologicalReaction>
</comment>
<dbReference type="CDD" id="cd04301">
    <property type="entry name" value="NAT_SF"/>
    <property type="match status" value="1"/>
</dbReference>
<dbReference type="Proteomes" id="UP000663882">
    <property type="component" value="Unassembled WGS sequence"/>
</dbReference>
<dbReference type="Proteomes" id="UP000663889">
    <property type="component" value="Unassembled WGS sequence"/>
</dbReference>
<comment type="caution">
    <text evidence="13">The sequence shown here is derived from an EMBL/GenBank/DDBJ whole genome shotgun (WGS) entry which is preliminary data.</text>
</comment>
<sequence>MLPSSRFNVHLMCEEDRIPVLTLLTNSFFRDEPLAKYLQLGEPMDFAKNVINDALNDKCSFVAYDIKTNQLAGVCLNEVKYKNDTNTINESNEKLHFILHLLHHMHKNINLFDHFLTDSLLHIFIINVDSNYRGYGLASTLISASTEHAKKLNIGGAYAEATNIYSLNSFKQIGFQTYHQLNYVEYDQVRLANLTDKNYDQCQLVARTL</sequence>
<gene>
    <name evidence="19" type="ORF">FNK824_LOCUS1067</name>
    <name evidence="20" type="ORF">JBS370_LOCUS25490</name>
    <name evidence="16" type="ORF">JXQ802_LOCUS7669</name>
    <name evidence="18" type="ORF">OTI717_LOCUS1482</name>
    <name evidence="13" type="ORF">PYM288_LOCUS4206</name>
    <name evidence="14" type="ORF">RFH988_LOCUS5240</name>
    <name evidence="15" type="ORF">SEV965_LOCUS3901</name>
    <name evidence="17" type="ORF">ZHD862_LOCUS28614</name>
</gene>
<evidence type="ECO:0000259" key="12">
    <source>
        <dbReference type="Pfam" id="PF00583"/>
    </source>
</evidence>
<comment type="catalytic activity">
    <reaction evidence="5">
        <text>serotonin + octadecanoyl-CoA = N-octadecanoyl-serotonin + CoA + H(+)</text>
        <dbReference type="Rhea" id="RHEA:51400"/>
        <dbReference type="ChEBI" id="CHEBI:15378"/>
        <dbReference type="ChEBI" id="CHEBI:57287"/>
        <dbReference type="ChEBI" id="CHEBI:57394"/>
        <dbReference type="ChEBI" id="CHEBI:134065"/>
        <dbReference type="ChEBI" id="CHEBI:350546"/>
    </reaction>
    <physiologicalReaction direction="left-to-right" evidence="5">
        <dbReference type="Rhea" id="RHEA:51401"/>
    </physiologicalReaction>
</comment>
<accession>A0A813SB00</accession>
<dbReference type="InterPro" id="IPR016181">
    <property type="entry name" value="Acyl_CoA_acyltransferase"/>
</dbReference>
<dbReference type="EMBL" id="CAJNOL010000129">
    <property type="protein sequence ID" value="CAF0870793.1"/>
    <property type="molecule type" value="Genomic_DNA"/>
</dbReference>
<dbReference type="GO" id="GO:0004059">
    <property type="term" value="F:aralkylamine N-acetyltransferase activity"/>
    <property type="evidence" value="ECO:0007669"/>
    <property type="project" value="UniProtKB-EC"/>
</dbReference>
<dbReference type="SUPFAM" id="SSF55729">
    <property type="entry name" value="Acyl-CoA N-acyltransferases (Nat)"/>
    <property type="match status" value="1"/>
</dbReference>
<organism evidence="13 21">
    <name type="scientific">Rotaria sordida</name>
    <dbReference type="NCBI Taxonomy" id="392033"/>
    <lineage>
        <taxon>Eukaryota</taxon>
        <taxon>Metazoa</taxon>
        <taxon>Spiralia</taxon>
        <taxon>Gnathifera</taxon>
        <taxon>Rotifera</taxon>
        <taxon>Eurotatoria</taxon>
        <taxon>Bdelloidea</taxon>
        <taxon>Philodinida</taxon>
        <taxon>Philodinidae</taxon>
        <taxon>Rotaria</taxon>
    </lineage>
</organism>
<dbReference type="Proteomes" id="UP000663854">
    <property type="component" value="Unassembled WGS sequence"/>
</dbReference>
<dbReference type="EMBL" id="CAJNOO010000146">
    <property type="protein sequence ID" value="CAF0827075.1"/>
    <property type="molecule type" value="Genomic_DNA"/>
</dbReference>
<dbReference type="AlphaFoldDB" id="A0A813SB00"/>
<keyword evidence="1" id="KW-0808">Transferase</keyword>
<evidence type="ECO:0000313" key="16">
    <source>
        <dbReference type="EMBL" id="CAF0870793.1"/>
    </source>
</evidence>
<dbReference type="FunFam" id="3.40.630.30:FF:000046">
    <property type="entry name" value="Dopamine N-acetyltransferase"/>
    <property type="match status" value="1"/>
</dbReference>
<dbReference type="Proteomes" id="UP000663870">
    <property type="component" value="Unassembled WGS sequence"/>
</dbReference>
<dbReference type="EC" id="2.3.1.87" evidence="3"/>
<comment type="catalytic activity">
    <reaction evidence="9">
        <text>serotonin + hexadecanoyl-CoA = N-hexadecanoyl-serotonin + CoA + H(+)</text>
        <dbReference type="Rhea" id="RHEA:51384"/>
        <dbReference type="ChEBI" id="CHEBI:15378"/>
        <dbReference type="ChEBI" id="CHEBI:57287"/>
        <dbReference type="ChEBI" id="CHEBI:57379"/>
        <dbReference type="ChEBI" id="CHEBI:134059"/>
        <dbReference type="ChEBI" id="CHEBI:350546"/>
    </reaction>
    <physiologicalReaction direction="left-to-right" evidence="9">
        <dbReference type="Rhea" id="RHEA:51385"/>
    </physiologicalReaction>
</comment>
<dbReference type="Proteomes" id="UP000663836">
    <property type="component" value="Unassembled WGS sequence"/>
</dbReference>
<evidence type="ECO:0000256" key="9">
    <source>
        <dbReference type="ARBA" id="ARBA00052178"/>
    </source>
</evidence>
<evidence type="ECO:0000256" key="4">
    <source>
        <dbReference type="ARBA" id="ARBA00050189"/>
    </source>
</evidence>
<dbReference type="PANTHER" id="PTHR20905">
    <property type="entry name" value="N-ACETYLTRANSFERASE-RELATED"/>
    <property type="match status" value="1"/>
</dbReference>
<proteinExistence type="inferred from homology"/>
<dbReference type="Gene3D" id="3.40.630.30">
    <property type="match status" value="1"/>
</dbReference>
<evidence type="ECO:0000313" key="20">
    <source>
        <dbReference type="EMBL" id="CAF3986764.1"/>
    </source>
</evidence>
<dbReference type="Proteomes" id="UP000663823">
    <property type="component" value="Unassembled WGS sequence"/>
</dbReference>
<comment type="catalytic activity">
    <reaction evidence="4">
        <text>dopamine + (9Z)-octadecenoyl-CoA = N-(9Z-octadecanoyl)-dopamine + CoA + H(+)</text>
        <dbReference type="Rhea" id="RHEA:51380"/>
        <dbReference type="ChEBI" id="CHEBI:15378"/>
        <dbReference type="ChEBI" id="CHEBI:31883"/>
        <dbReference type="ChEBI" id="CHEBI:57287"/>
        <dbReference type="ChEBI" id="CHEBI:57387"/>
        <dbReference type="ChEBI" id="CHEBI:59905"/>
    </reaction>
    <physiologicalReaction direction="left-to-right" evidence="4">
        <dbReference type="Rhea" id="RHEA:51381"/>
    </physiologicalReaction>
</comment>
<evidence type="ECO:0000256" key="11">
    <source>
        <dbReference type="ARBA" id="ARBA00052491"/>
    </source>
</evidence>
<evidence type="ECO:0000256" key="5">
    <source>
        <dbReference type="ARBA" id="ARBA00050849"/>
    </source>
</evidence>
<evidence type="ECO:0000256" key="10">
    <source>
        <dbReference type="ARBA" id="ARBA00052335"/>
    </source>
</evidence>
<dbReference type="EMBL" id="CAJOBD010004247">
    <property type="protein sequence ID" value="CAF3986764.1"/>
    <property type="molecule type" value="Genomic_DNA"/>
</dbReference>
<evidence type="ECO:0000256" key="1">
    <source>
        <dbReference type="ARBA" id="ARBA00022679"/>
    </source>
</evidence>
<evidence type="ECO:0000256" key="3">
    <source>
        <dbReference type="ARBA" id="ARBA00039114"/>
    </source>
</evidence>
<evidence type="ECO:0000256" key="6">
    <source>
        <dbReference type="ARBA" id="ARBA00051284"/>
    </source>
</evidence>
<dbReference type="Pfam" id="PF00583">
    <property type="entry name" value="Acetyltransf_1"/>
    <property type="match status" value="1"/>
</dbReference>
<evidence type="ECO:0000313" key="14">
    <source>
        <dbReference type="EMBL" id="CAF0827075.1"/>
    </source>
</evidence>
<comment type="catalytic activity">
    <reaction evidence="7">
        <text>dopamine + acetyl-CoA = N-acetyldopamine + CoA + H(+)</text>
        <dbReference type="Rhea" id="RHEA:51388"/>
        <dbReference type="ChEBI" id="CHEBI:15378"/>
        <dbReference type="ChEBI" id="CHEBI:57287"/>
        <dbReference type="ChEBI" id="CHEBI:57288"/>
        <dbReference type="ChEBI" id="CHEBI:59905"/>
        <dbReference type="ChEBI" id="CHEBI:125678"/>
    </reaction>
    <physiologicalReaction direction="left-to-right" evidence="7">
        <dbReference type="Rhea" id="RHEA:51389"/>
    </physiologicalReaction>
</comment>
<evidence type="ECO:0000256" key="7">
    <source>
        <dbReference type="ARBA" id="ARBA00051711"/>
    </source>
</evidence>
<comment type="catalytic activity">
    <reaction evidence="6">
        <text>serotonin + (5Z,8Z,11Z,14Z)-eicosatetraenoyl-CoA = N-[(5Z,8Z,11Z,14Z)-eicosatetraenoyl]-serotonin + CoA + H(+)</text>
        <dbReference type="Rhea" id="RHEA:51396"/>
        <dbReference type="ChEBI" id="CHEBI:15378"/>
        <dbReference type="ChEBI" id="CHEBI:57287"/>
        <dbReference type="ChEBI" id="CHEBI:57368"/>
        <dbReference type="ChEBI" id="CHEBI:132255"/>
        <dbReference type="ChEBI" id="CHEBI:350546"/>
    </reaction>
    <physiologicalReaction direction="left-to-right" evidence="6">
        <dbReference type="Rhea" id="RHEA:51397"/>
    </physiologicalReaction>
</comment>
<evidence type="ECO:0000313" key="19">
    <source>
        <dbReference type="EMBL" id="CAF3553218.1"/>
    </source>
</evidence>
<evidence type="ECO:0000256" key="8">
    <source>
        <dbReference type="ARBA" id="ARBA00051823"/>
    </source>
</evidence>
<evidence type="ECO:0000313" key="15">
    <source>
        <dbReference type="EMBL" id="CAF0866850.1"/>
    </source>
</evidence>
<evidence type="ECO:0000256" key="2">
    <source>
        <dbReference type="ARBA" id="ARBA00038182"/>
    </source>
</evidence>
<dbReference type="EMBL" id="CAJNOH010000037">
    <property type="protein sequence ID" value="CAF0792544.1"/>
    <property type="molecule type" value="Genomic_DNA"/>
</dbReference>
<dbReference type="EMBL" id="CAJOAX010000063">
    <property type="protein sequence ID" value="CAF3497045.1"/>
    <property type="molecule type" value="Genomic_DNA"/>
</dbReference>
<dbReference type="OrthoDB" id="2115692at2759"/>
<name>A0A813SB00_9BILA</name>
<dbReference type="PANTHER" id="PTHR20905:SF1">
    <property type="entry name" value="AT07410P-RELATED"/>
    <property type="match status" value="1"/>
</dbReference>
<evidence type="ECO:0000313" key="13">
    <source>
        <dbReference type="EMBL" id="CAF0792544.1"/>
    </source>
</evidence>
<dbReference type="Proteomes" id="UP000663874">
    <property type="component" value="Unassembled WGS sequence"/>
</dbReference>
<comment type="catalytic activity">
    <reaction evidence="11">
        <text>serotonin + acetyl-CoA = N-acetylserotonin + CoA + H(+)</text>
        <dbReference type="Rhea" id="RHEA:25217"/>
        <dbReference type="ChEBI" id="CHEBI:15378"/>
        <dbReference type="ChEBI" id="CHEBI:17697"/>
        <dbReference type="ChEBI" id="CHEBI:57287"/>
        <dbReference type="ChEBI" id="CHEBI:57288"/>
        <dbReference type="ChEBI" id="CHEBI:350546"/>
        <dbReference type="EC" id="2.3.1.87"/>
    </reaction>
    <physiologicalReaction direction="left-to-right" evidence="11">
        <dbReference type="Rhea" id="RHEA:25218"/>
    </physiologicalReaction>
</comment>
<dbReference type="InterPro" id="IPR000182">
    <property type="entry name" value="GNAT_dom"/>
</dbReference>
<comment type="catalytic activity">
    <reaction evidence="8">
        <text>serotonin + (9Z)-octadecenoyl-CoA = N-(9Z-octadecenoyl)-serotonin + CoA + H(+)</text>
        <dbReference type="Rhea" id="RHEA:51392"/>
        <dbReference type="ChEBI" id="CHEBI:15378"/>
        <dbReference type="ChEBI" id="CHEBI:57287"/>
        <dbReference type="ChEBI" id="CHEBI:57387"/>
        <dbReference type="ChEBI" id="CHEBI:134064"/>
        <dbReference type="ChEBI" id="CHEBI:350546"/>
    </reaction>
    <physiologicalReaction direction="left-to-right" evidence="8">
        <dbReference type="Rhea" id="RHEA:51393"/>
    </physiologicalReaction>
</comment>
<evidence type="ECO:0000313" key="21">
    <source>
        <dbReference type="Proteomes" id="UP000663854"/>
    </source>
</evidence>
<keyword evidence="22" id="KW-1185">Reference proteome</keyword>
<dbReference type="Proteomes" id="UP000663864">
    <property type="component" value="Unassembled WGS sequence"/>
</dbReference>
<evidence type="ECO:0000313" key="17">
    <source>
        <dbReference type="EMBL" id="CAF1313334.1"/>
    </source>
</evidence>
<dbReference type="EMBL" id="CAJNOU010000104">
    <property type="protein sequence ID" value="CAF0866850.1"/>
    <property type="molecule type" value="Genomic_DNA"/>
</dbReference>
<dbReference type="EMBL" id="CAJOBE010000051">
    <property type="protein sequence ID" value="CAF3553218.1"/>
    <property type="molecule type" value="Genomic_DNA"/>
</dbReference>